<comment type="caution">
    <text evidence="1">The sequence shown here is derived from an EMBL/GenBank/DDBJ whole genome shotgun (WGS) entry which is preliminary data.</text>
</comment>
<name>A0A6L5E5Q7_9ENTR</name>
<dbReference type="RefSeq" id="WP_152405008.1">
    <property type="nucleotide sequence ID" value="NZ_WHIY01000004.1"/>
</dbReference>
<dbReference type="AlphaFoldDB" id="A0A6L5E5Q7"/>
<proteinExistence type="predicted"/>
<protein>
    <submittedName>
        <fullName evidence="1">Uncharacterized protein</fullName>
    </submittedName>
</protein>
<dbReference type="Proteomes" id="UP000475079">
    <property type="component" value="Unassembled WGS sequence"/>
</dbReference>
<organism evidence="1 2">
    <name type="scientific">Citrobacter telavivensis</name>
    <dbReference type="NCBI Taxonomy" id="2653932"/>
    <lineage>
        <taxon>Bacteria</taxon>
        <taxon>Pseudomonadati</taxon>
        <taxon>Pseudomonadota</taxon>
        <taxon>Gammaproteobacteria</taxon>
        <taxon>Enterobacterales</taxon>
        <taxon>Enterobacteriaceae</taxon>
        <taxon>Citrobacter</taxon>
    </lineage>
</organism>
<reference evidence="1 2" key="1">
    <citation type="submission" date="2019-10" db="EMBL/GenBank/DDBJ databases">
        <title>Characterization of a new Citrobacter species.</title>
        <authorList>
            <person name="Goncalves Ribeiro T."/>
            <person name="Izdebski R."/>
            <person name="Urbanowicz P."/>
            <person name="Carmeli Y."/>
            <person name="Gniadkowski M."/>
            <person name="Peixe L."/>
        </authorList>
    </citation>
    <scope>NUCLEOTIDE SEQUENCE [LARGE SCALE GENOMIC DNA]</scope>
    <source>
        <strain evidence="1 2">NMI7905_11</strain>
    </source>
</reference>
<sequence length="152" mass="17474">MNLYDFCEHKYLQGNRENFNGIAAKPANIAGMINCFYSVFCTFFTDRKAFPDAEKLLMMPVSTGGMFNKENMVDLIALVFDVVTERNHNPELWGKHEEITTEITHTFNVLFHGKMAEVYSDGIGAIDKMNNNYQEAKSILEEELKPPFQNLY</sequence>
<keyword evidence="2" id="KW-1185">Reference proteome</keyword>
<accession>A0A6L5E5Q7</accession>
<gene>
    <name evidence="1" type="ORF">GBB84_07855</name>
</gene>
<evidence type="ECO:0000313" key="2">
    <source>
        <dbReference type="Proteomes" id="UP000475079"/>
    </source>
</evidence>
<dbReference type="EMBL" id="WHIY01000004">
    <property type="protein sequence ID" value="MPQ50822.1"/>
    <property type="molecule type" value="Genomic_DNA"/>
</dbReference>
<evidence type="ECO:0000313" key="1">
    <source>
        <dbReference type="EMBL" id="MPQ50822.1"/>
    </source>
</evidence>